<evidence type="ECO:0000256" key="8">
    <source>
        <dbReference type="ARBA" id="ARBA00033228"/>
    </source>
</evidence>
<feature type="binding site" evidence="11">
    <location>
        <position position="223"/>
    </location>
    <ligand>
        <name>NAD(+)</name>
        <dbReference type="ChEBI" id="CHEBI:57540"/>
    </ligand>
</feature>
<protein>
    <recommendedName>
        <fullName evidence="4">Saccharopine dehydrogenase [NAD(+), L-lysine-forming]</fullName>
        <ecNumber evidence="3">1.5.1.7</ecNumber>
    </recommendedName>
    <alternativeName>
        <fullName evidence="8">Lysine--2-oxoglutarate reductase</fullName>
    </alternativeName>
</protein>
<dbReference type="EMBL" id="CP002999">
    <property type="protein sequence ID" value="AEM69583.1"/>
    <property type="molecule type" value="Genomic_DNA"/>
</dbReference>
<keyword evidence="7" id="KW-1015">Disulfide bond</keyword>
<dbReference type="CDD" id="cd05199">
    <property type="entry name" value="SDH_like"/>
    <property type="match status" value="1"/>
</dbReference>
<dbReference type="HOGENOM" id="CLU_005231_2_1_10"/>
<sequence length="401" mass="45239">MKFGIIRERKNPPDRRVVLSPTACQNVLSKYPKAEILVESSPIRVFSDQEYADKGLEVVKDLETCEVLLGVKEVPIEALIPNKKYFFFSHTIKKQPYNRELLQAILDKNIELYDHEVITNPKGSRLVAFGRYAGIVGAYNGFRAYGLKYNLYQLPKAESLLDQQALISELKKVQLPNIKILLTGKGRVGSGAKEMLDTMGLRHVSPSEYLSTSFKQPVYCQTDVSHYVKRKDGTKGSKADFFQNTEAYESDFFRFAKVTDFYIAGHFYGDGAPYLYTREDAKQPDFNIKVVADISCDIDGPIASTIRPSTIAEPIYGYDPESETETDFKNKKAIAVMAVDNLPCELPRDASVGFGEAFSKHVVPSFFNNDKDGVLERARMTQNGKLTPRYAYLQDYVDGKE</sequence>
<dbReference type="GO" id="GO:0004754">
    <property type="term" value="F:saccharopine dehydrogenase (NAD+, L-lysine-forming) activity"/>
    <property type="evidence" value="ECO:0007669"/>
    <property type="project" value="UniProtKB-EC"/>
</dbReference>
<dbReference type="Proteomes" id="UP000008908">
    <property type="component" value="Chromosome"/>
</dbReference>
<keyword evidence="11" id="KW-0520">NAD</keyword>
<evidence type="ECO:0000313" key="15">
    <source>
        <dbReference type="Proteomes" id="UP000008908"/>
    </source>
</evidence>
<dbReference type="InterPro" id="IPR007698">
    <property type="entry name" value="AlaDH/PNT_NAD(H)-bd"/>
</dbReference>
<evidence type="ECO:0000256" key="3">
    <source>
        <dbReference type="ARBA" id="ARBA00012847"/>
    </source>
</evidence>
<evidence type="ECO:0000256" key="1">
    <source>
        <dbReference type="ARBA" id="ARBA00004884"/>
    </source>
</evidence>
<keyword evidence="6 14" id="KW-0560">Oxidoreductase</keyword>
<evidence type="ECO:0000313" key="14">
    <source>
        <dbReference type="EMBL" id="AEM69583.1"/>
    </source>
</evidence>
<dbReference type="KEGG" id="mrs:Murru_R0006"/>
<dbReference type="InterPro" id="IPR027281">
    <property type="entry name" value="Lys1"/>
</dbReference>
<evidence type="ECO:0000256" key="11">
    <source>
        <dbReference type="PIRSR" id="PIRSR018250-3"/>
    </source>
</evidence>
<proteinExistence type="predicted"/>
<dbReference type="EC" id="1.5.1.7" evidence="3"/>
<dbReference type="STRING" id="886377.Murru_R0006"/>
<keyword evidence="15" id="KW-1185">Reference proteome</keyword>
<dbReference type="UniPathway" id="UPA00033">
    <property type="reaction ID" value="UER00034"/>
</dbReference>
<comment type="catalytic activity">
    <reaction evidence="9">
        <text>L-saccharopine + NAD(+) + H2O = L-lysine + 2-oxoglutarate + NADH + H(+)</text>
        <dbReference type="Rhea" id="RHEA:12440"/>
        <dbReference type="ChEBI" id="CHEBI:15377"/>
        <dbReference type="ChEBI" id="CHEBI:15378"/>
        <dbReference type="ChEBI" id="CHEBI:16810"/>
        <dbReference type="ChEBI" id="CHEBI:32551"/>
        <dbReference type="ChEBI" id="CHEBI:57540"/>
        <dbReference type="ChEBI" id="CHEBI:57945"/>
        <dbReference type="ChEBI" id="CHEBI:57951"/>
        <dbReference type="EC" id="1.5.1.7"/>
    </reaction>
</comment>
<dbReference type="SUPFAM" id="SSF52283">
    <property type="entry name" value="Formate/glycerate dehydrogenase catalytic domain-like"/>
    <property type="match status" value="1"/>
</dbReference>
<organism evidence="14 15">
    <name type="scientific">Allomuricauda ruestringensis (strain DSM 13258 / CIP 107369 / LMG 19739 / B1)</name>
    <name type="common">Muricauda ruestringensis</name>
    <dbReference type="NCBI Taxonomy" id="886377"/>
    <lineage>
        <taxon>Bacteria</taxon>
        <taxon>Pseudomonadati</taxon>
        <taxon>Bacteroidota</taxon>
        <taxon>Flavobacteriia</taxon>
        <taxon>Flavobacteriales</taxon>
        <taxon>Flavobacteriaceae</taxon>
        <taxon>Flagellimonas</taxon>
    </lineage>
</organism>
<evidence type="ECO:0000259" key="12">
    <source>
        <dbReference type="SMART" id="SM01002"/>
    </source>
</evidence>
<comment type="subunit">
    <text evidence="2">Monomer.</text>
</comment>
<reference evidence="14" key="1">
    <citation type="journal article" date="2012" name="Stand. Genomic Sci.">
        <title>Complete genome sequence of the facultatively anaerobic, appendaged bacterium Muricauda ruestringensis type strain (B1(T)).</title>
        <authorList>
            <person name="Huntemann M."/>
            <person name="Teshima H."/>
            <person name="Lapidus A."/>
            <person name="Nolan M."/>
            <person name="Lucas S."/>
            <person name="Hammon N."/>
            <person name="Deshpande S."/>
            <person name="Cheng J.F."/>
            <person name="Tapia R."/>
            <person name="Goodwin L.A."/>
            <person name="Pitluck S."/>
            <person name="Liolios K."/>
            <person name="Pagani I."/>
            <person name="Ivanova N."/>
            <person name="Mavromatis K."/>
            <person name="Mikhailova N."/>
            <person name="Pati A."/>
            <person name="Chen A."/>
            <person name="Palaniappan K."/>
            <person name="Land M."/>
            <person name="Hauser L."/>
            <person name="Pan C."/>
            <person name="Brambilla E.M."/>
            <person name="Rohde M."/>
            <person name="Spring S."/>
            <person name="Goker M."/>
            <person name="Detter J.C."/>
            <person name="Bristow J."/>
            <person name="Eisen J.A."/>
            <person name="Markowitz V."/>
            <person name="Hugenholtz P."/>
            <person name="Kyrpides N.C."/>
            <person name="Klenk H.P."/>
            <person name="Woyke T."/>
        </authorList>
    </citation>
    <scope>NUCLEOTIDE SEQUENCE [LARGE SCALE GENOMIC DNA]</scope>
    <source>
        <strain evidence="14">DSM 13258</strain>
    </source>
</reference>
<gene>
    <name evidence="14" type="ORF">Murru_R0006</name>
</gene>
<dbReference type="SMART" id="SM01003">
    <property type="entry name" value="AlaDh_PNT_N"/>
    <property type="match status" value="1"/>
</dbReference>
<evidence type="ECO:0000256" key="10">
    <source>
        <dbReference type="PIRSR" id="PIRSR018250-1"/>
    </source>
</evidence>
<name>G2PSV6_ALLRU</name>
<dbReference type="PANTHER" id="PTHR11133">
    <property type="entry name" value="SACCHAROPINE DEHYDROGENASE"/>
    <property type="match status" value="1"/>
</dbReference>
<accession>G2PSV6</accession>
<evidence type="ECO:0000259" key="13">
    <source>
        <dbReference type="SMART" id="SM01003"/>
    </source>
</evidence>
<evidence type="ECO:0000256" key="6">
    <source>
        <dbReference type="ARBA" id="ARBA00023002"/>
    </source>
</evidence>
<evidence type="ECO:0000256" key="5">
    <source>
        <dbReference type="ARBA" id="ARBA00022605"/>
    </source>
</evidence>
<feature type="active site" description="Proton donor" evidence="10">
    <location>
        <position position="90"/>
    </location>
</feature>
<dbReference type="eggNOG" id="COG0686">
    <property type="taxonomic scope" value="Bacteria"/>
</dbReference>
<dbReference type="OrthoDB" id="1141481at2"/>
<dbReference type="PANTHER" id="PTHR11133:SF22">
    <property type="entry name" value="ALPHA-AMINOADIPIC SEMIALDEHYDE SYNTHASE, MITOCHONDRIAL"/>
    <property type="match status" value="1"/>
</dbReference>
<evidence type="ECO:0000256" key="9">
    <source>
        <dbReference type="ARBA" id="ARBA00047860"/>
    </source>
</evidence>
<dbReference type="Gene3D" id="3.40.50.720">
    <property type="entry name" value="NAD(P)-binding Rossmann-like Domain"/>
    <property type="match status" value="2"/>
</dbReference>
<keyword evidence="5" id="KW-0028">Amino-acid biosynthesis</keyword>
<dbReference type="GO" id="GO:0019878">
    <property type="term" value="P:lysine biosynthetic process via aminoadipic acid"/>
    <property type="evidence" value="ECO:0007669"/>
    <property type="project" value="UniProtKB-UniPathway"/>
</dbReference>
<dbReference type="RefSeq" id="WP_014031866.1">
    <property type="nucleotide sequence ID" value="NC_015945.1"/>
</dbReference>
<dbReference type="PIRSF" id="PIRSF018250">
    <property type="entry name" value="Saccharopine_DH_Lys"/>
    <property type="match status" value="1"/>
</dbReference>
<dbReference type="InterPro" id="IPR007886">
    <property type="entry name" value="AlaDH/PNT_N"/>
</dbReference>
<evidence type="ECO:0000256" key="7">
    <source>
        <dbReference type="ARBA" id="ARBA00023157"/>
    </source>
</evidence>
<evidence type="ECO:0000256" key="4">
    <source>
        <dbReference type="ARBA" id="ARBA00021221"/>
    </source>
</evidence>
<feature type="domain" description="Alanine dehydrogenase/pyridine nucleotide transhydrogenase N-terminal" evidence="13">
    <location>
        <begin position="4"/>
        <end position="136"/>
    </location>
</feature>
<dbReference type="AlphaFoldDB" id="G2PSV6"/>
<feature type="domain" description="Alanine dehydrogenase/pyridine nucleotide transhydrogenase NAD(H)-binding" evidence="12">
    <location>
        <begin position="159"/>
        <end position="338"/>
    </location>
</feature>
<evidence type="ECO:0000256" key="2">
    <source>
        <dbReference type="ARBA" id="ARBA00011245"/>
    </source>
</evidence>
<feature type="active site" description="Proton acceptor" evidence="10">
    <location>
        <position position="72"/>
    </location>
</feature>
<comment type="pathway">
    <text evidence="1">Amino-acid biosynthesis; L-lysine biosynthesis via AAA pathway; L-lysine from L-alpha-aminoadipate (fungal route): step 3/3.</text>
</comment>
<dbReference type="InterPro" id="IPR051168">
    <property type="entry name" value="AASS"/>
</dbReference>
<dbReference type="SMART" id="SM01002">
    <property type="entry name" value="AlaDh_PNT_C"/>
    <property type="match status" value="1"/>
</dbReference>
<dbReference type="Pfam" id="PF05222">
    <property type="entry name" value="AlaDh_PNT_N"/>
    <property type="match status" value="1"/>
</dbReference>
<feature type="binding site" evidence="11">
    <location>
        <begin position="186"/>
        <end position="187"/>
    </location>
    <ligand>
        <name>NAD(+)</name>
        <dbReference type="ChEBI" id="CHEBI:57540"/>
    </ligand>
</feature>